<evidence type="ECO:0000256" key="3">
    <source>
        <dbReference type="ARBA" id="ARBA00023237"/>
    </source>
</evidence>
<dbReference type="Pfam" id="PF06078">
    <property type="entry name" value="DUF937"/>
    <property type="match status" value="1"/>
</dbReference>
<dbReference type="InterPro" id="IPR009282">
    <property type="entry name" value="DUF937"/>
</dbReference>
<gene>
    <name evidence="7" type="ORF">LZ012_03610</name>
</gene>
<dbReference type="InterPro" id="IPR006665">
    <property type="entry name" value="OmpA-like"/>
</dbReference>
<keyword evidence="3" id="KW-0998">Cell outer membrane</keyword>
<keyword evidence="8" id="KW-1185">Reference proteome</keyword>
<dbReference type="Pfam" id="PF00691">
    <property type="entry name" value="OmpA"/>
    <property type="match status" value="1"/>
</dbReference>
<evidence type="ECO:0000256" key="1">
    <source>
        <dbReference type="ARBA" id="ARBA00004442"/>
    </source>
</evidence>
<evidence type="ECO:0000256" key="5">
    <source>
        <dbReference type="SAM" id="Phobius"/>
    </source>
</evidence>
<dbReference type="PANTHER" id="PTHR30329:SF21">
    <property type="entry name" value="LIPOPROTEIN YIAD-RELATED"/>
    <property type="match status" value="1"/>
</dbReference>
<dbReference type="RefSeq" id="WP_275707640.1">
    <property type="nucleotide sequence ID" value="NZ_JAKLTN010000001.1"/>
</dbReference>
<dbReference type="PROSITE" id="PS51123">
    <property type="entry name" value="OMPA_2"/>
    <property type="match status" value="1"/>
</dbReference>
<dbReference type="PRINTS" id="PR01021">
    <property type="entry name" value="OMPADOMAIN"/>
</dbReference>
<organism evidence="7 8">
    <name type="scientific">Dechloromonas hankyongensis</name>
    <dbReference type="NCBI Taxonomy" id="2908002"/>
    <lineage>
        <taxon>Bacteria</taxon>
        <taxon>Pseudomonadati</taxon>
        <taxon>Pseudomonadota</taxon>
        <taxon>Betaproteobacteria</taxon>
        <taxon>Rhodocyclales</taxon>
        <taxon>Azonexaceae</taxon>
        <taxon>Dechloromonas</taxon>
    </lineage>
</organism>
<evidence type="ECO:0000259" key="6">
    <source>
        <dbReference type="PROSITE" id="PS51123"/>
    </source>
</evidence>
<feature type="domain" description="OmpA-like" evidence="6">
    <location>
        <begin position="288"/>
        <end position="404"/>
    </location>
</feature>
<comment type="caution">
    <text evidence="7">The sequence shown here is derived from an EMBL/GenBank/DDBJ whole genome shotgun (WGS) entry which is preliminary data.</text>
</comment>
<accession>A0ABS9JYT7</accession>
<dbReference type="InterPro" id="IPR006664">
    <property type="entry name" value="OMP_bac"/>
</dbReference>
<dbReference type="SUPFAM" id="SSF103088">
    <property type="entry name" value="OmpA-like"/>
    <property type="match status" value="1"/>
</dbReference>
<reference evidence="7" key="1">
    <citation type="submission" date="2022-01" db="EMBL/GenBank/DDBJ databases">
        <authorList>
            <person name="Jo J.-H."/>
            <person name="Im W.-T."/>
        </authorList>
    </citation>
    <scope>NUCLEOTIDE SEQUENCE</scope>
    <source>
        <strain evidence="7">XY25</strain>
    </source>
</reference>
<keyword evidence="2 4" id="KW-0472">Membrane</keyword>
<proteinExistence type="predicted"/>
<evidence type="ECO:0000256" key="2">
    <source>
        <dbReference type="ARBA" id="ARBA00023136"/>
    </source>
</evidence>
<dbReference type="CDD" id="cd07185">
    <property type="entry name" value="OmpA_C-like"/>
    <property type="match status" value="1"/>
</dbReference>
<keyword evidence="5" id="KW-1133">Transmembrane helix</keyword>
<evidence type="ECO:0000313" key="8">
    <source>
        <dbReference type="Proteomes" id="UP001165384"/>
    </source>
</evidence>
<dbReference type="PANTHER" id="PTHR30329">
    <property type="entry name" value="STATOR ELEMENT OF FLAGELLAR MOTOR COMPLEX"/>
    <property type="match status" value="1"/>
</dbReference>
<protein>
    <submittedName>
        <fullName evidence="7">OmpA family protein</fullName>
    </submittedName>
</protein>
<dbReference type="Gene3D" id="3.30.1330.60">
    <property type="entry name" value="OmpA-like domain"/>
    <property type="match status" value="1"/>
</dbReference>
<sequence>MAASMLLNQVSDEFGGDALNRIASTIGESPGKIKTALTDMLPALLGGLASKAQTREGAHELLDVIHRDHLDTAQYEHVADALQAPNALGNLMSTGGPLLDTVLPGKSGAVSNWVASHAGIAPAASKSLMSMVLPLVLGLIGRRVGGSGESGLMNLLGKPQTFLQDAPGGLSGVLGLGGAAASAAGAARTAASGIGQQGQRYAASWRRWLLPLVIALAVIAALLGYFSKRQATAPSAPGSVATVPAPGAAGNPGDFIERELPNGVKLRLPVNGVEDQLLAFIEDANRPISPTIWFSFDRIEFDTGAATLKPSSQEQLRNIAEILKAYPQVTLKLGGYTDNTGNPQQNQQLSGERATSAMNQIVAFGIDPARLSAEGYGDQHPVADNATAEGRQRNRRIDINVTAK</sequence>
<dbReference type="Proteomes" id="UP001165384">
    <property type="component" value="Unassembled WGS sequence"/>
</dbReference>
<dbReference type="EMBL" id="JAKLTN010000001">
    <property type="protein sequence ID" value="MCG2576079.1"/>
    <property type="molecule type" value="Genomic_DNA"/>
</dbReference>
<evidence type="ECO:0000313" key="7">
    <source>
        <dbReference type="EMBL" id="MCG2576079.1"/>
    </source>
</evidence>
<dbReference type="InterPro" id="IPR036737">
    <property type="entry name" value="OmpA-like_sf"/>
</dbReference>
<name>A0ABS9JYT7_9RHOO</name>
<comment type="subcellular location">
    <subcellularLocation>
        <location evidence="1">Cell outer membrane</location>
    </subcellularLocation>
</comment>
<dbReference type="PRINTS" id="PR01023">
    <property type="entry name" value="NAFLGMOTY"/>
</dbReference>
<dbReference type="InterPro" id="IPR050330">
    <property type="entry name" value="Bact_OuterMem_StrucFunc"/>
</dbReference>
<evidence type="ECO:0000256" key="4">
    <source>
        <dbReference type="PROSITE-ProRule" id="PRU00473"/>
    </source>
</evidence>
<keyword evidence="5" id="KW-0812">Transmembrane</keyword>
<feature type="transmembrane region" description="Helical" evidence="5">
    <location>
        <begin position="208"/>
        <end position="226"/>
    </location>
</feature>